<reference evidence="2 3" key="1">
    <citation type="submission" date="2017-08" db="EMBL/GenBank/DDBJ databases">
        <title>Infants hospitalized years apart are colonized by the same room-sourced microbial strains.</title>
        <authorList>
            <person name="Brooks B."/>
            <person name="Olm M.R."/>
            <person name="Firek B.A."/>
            <person name="Baker R."/>
            <person name="Thomas B.C."/>
            <person name="Morowitz M.J."/>
            <person name="Banfield J.F."/>
        </authorList>
    </citation>
    <scope>NUCLEOTIDE SEQUENCE [LARGE SCALE GENOMIC DNA]</scope>
    <source>
        <strain evidence="2">S2_005_003_R2_43</strain>
    </source>
</reference>
<keyword evidence="1" id="KW-0732">Signal</keyword>
<name>A0A2W5KAT6_ANCNO</name>
<protein>
    <recommendedName>
        <fullName evidence="4">DUF1194 domain-containing protein</fullName>
    </recommendedName>
</protein>
<feature type="chain" id="PRO_5016024231" description="DUF1194 domain-containing protein" evidence="1">
    <location>
        <begin position="34"/>
        <end position="286"/>
    </location>
</feature>
<dbReference type="InterPro" id="IPR036465">
    <property type="entry name" value="vWFA_dom_sf"/>
</dbReference>
<dbReference type="SUPFAM" id="SSF53300">
    <property type="entry name" value="vWA-like"/>
    <property type="match status" value="1"/>
</dbReference>
<evidence type="ECO:0000256" key="1">
    <source>
        <dbReference type="SAM" id="SignalP"/>
    </source>
</evidence>
<proteinExistence type="predicted"/>
<gene>
    <name evidence="2" type="ORF">DI565_12580</name>
</gene>
<dbReference type="Gene3D" id="3.40.50.410">
    <property type="entry name" value="von Willebrand factor, type A domain"/>
    <property type="match status" value="1"/>
</dbReference>
<organism evidence="2 3">
    <name type="scientific">Ancylobacter novellus</name>
    <name type="common">Thiobacillus novellus</name>
    <dbReference type="NCBI Taxonomy" id="921"/>
    <lineage>
        <taxon>Bacteria</taxon>
        <taxon>Pseudomonadati</taxon>
        <taxon>Pseudomonadota</taxon>
        <taxon>Alphaproteobacteria</taxon>
        <taxon>Hyphomicrobiales</taxon>
        <taxon>Xanthobacteraceae</taxon>
        <taxon>Ancylobacter</taxon>
    </lineage>
</organism>
<dbReference type="Pfam" id="PF06707">
    <property type="entry name" value="DUF1194"/>
    <property type="match status" value="1"/>
</dbReference>
<comment type="caution">
    <text evidence="2">The sequence shown here is derived from an EMBL/GenBank/DDBJ whole genome shotgun (WGS) entry which is preliminary data.</text>
</comment>
<dbReference type="Proteomes" id="UP000249577">
    <property type="component" value="Unassembled WGS sequence"/>
</dbReference>
<dbReference type="InterPro" id="IPR010607">
    <property type="entry name" value="DUF1194"/>
</dbReference>
<dbReference type="AlphaFoldDB" id="A0A2W5KAT6"/>
<evidence type="ECO:0000313" key="2">
    <source>
        <dbReference type="EMBL" id="PZQ14256.1"/>
    </source>
</evidence>
<evidence type="ECO:0000313" key="3">
    <source>
        <dbReference type="Proteomes" id="UP000249577"/>
    </source>
</evidence>
<dbReference type="EMBL" id="QFPN01000006">
    <property type="protein sequence ID" value="PZQ14256.1"/>
    <property type="molecule type" value="Genomic_DNA"/>
</dbReference>
<sequence length="286" mass="30774">MRRWIRAFDRLRPGRVLAALGLALVPAAWPALAAETALPVDLELVLAVDISYSMDAEEQEIQRDGYRAAIVSRPVLDAIAQGPYGRIAVAYVEWAGEDEQRVVAPWTVIDGPASAGAFAARLAAAPLRRAYRTSISGALIYAAKMFEANGFAGERQVIDVSGDGPNNQGETVERARDEVLERGVVINGLPLMLKRPSFAMIDMGELDAYYRDCVIGGPGAFMVPVRTIDQFPEAVRTKLLMEIAGLGPEAPGIPLDAAPAVPAAGFGRDEADCTAGEQLWRERLSK</sequence>
<accession>A0A2W5KAT6</accession>
<feature type="signal peptide" evidence="1">
    <location>
        <begin position="1"/>
        <end position="33"/>
    </location>
</feature>
<evidence type="ECO:0008006" key="4">
    <source>
        <dbReference type="Google" id="ProtNLM"/>
    </source>
</evidence>